<name>A0ABY7E151_MYAAR</name>
<organism evidence="1 2">
    <name type="scientific">Mya arenaria</name>
    <name type="common">Soft-shell clam</name>
    <dbReference type="NCBI Taxonomy" id="6604"/>
    <lineage>
        <taxon>Eukaryota</taxon>
        <taxon>Metazoa</taxon>
        <taxon>Spiralia</taxon>
        <taxon>Lophotrochozoa</taxon>
        <taxon>Mollusca</taxon>
        <taxon>Bivalvia</taxon>
        <taxon>Autobranchia</taxon>
        <taxon>Heteroconchia</taxon>
        <taxon>Euheterodonta</taxon>
        <taxon>Imparidentia</taxon>
        <taxon>Neoheterodontei</taxon>
        <taxon>Myida</taxon>
        <taxon>Myoidea</taxon>
        <taxon>Myidae</taxon>
        <taxon>Mya</taxon>
    </lineage>
</organism>
<reference evidence="1" key="1">
    <citation type="submission" date="2022-11" db="EMBL/GenBank/DDBJ databases">
        <title>Centuries of genome instability and evolution in soft-shell clam transmissible cancer (bioRxiv).</title>
        <authorList>
            <person name="Hart S.F.M."/>
            <person name="Yonemitsu M.A."/>
            <person name="Giersch R.M."/>
            <person name="Beal B.F."/>
            <person name="Arriagada G."/>
            <person name="Davis B.W."/>
            <person name="Ostrander E.A."/>
            <person name="Goff S.P."/>
            <person name="Metzger M.J."/>
        </authorList>
    </citation>
    <scope>NUCLEOTIDE SEQUENCE</scope>
    <source>
        <strain evidence="1">MELC-2E11</strain>
        <tissue evidence="1">Siphon/mantle</tissue>
    </source>
</reference>
<keyword evidence="2" id="KW-1185">Reference proteome</keyword>
<evidence type="ECO:0000313" key="2">
    <source>
        <dbReference type="Proteomes" id="UP001164746"/>
    </source>
</evidence>
<proteinExistence type="predicted"/>
<dbReference type="Proteomes" id="UP001164746">
    <property type="component" value="Chromosome 4"/>
</dbReference>
<protein>
    <submittedName>
        <fullName evidence="1">Uncharacterized protein</fullName>
    </submittedName>
</protein>
<evidence type="ECO:0000313" key="1">
    <source>
        <dbReference type="EMBL" id="WAR02680.1"/>
    </source>
</evidence>
<dbReference type="EMBL" id="CP111015">
    <property type="protein sequence ID" value="WAR02680.1"/>
    <property type="molecule type" value="Genomic_DNA"/>
</dbReference>
<gene>
    <name evidence="1" type="ORF">MAR_009238</name>
</gene>
<accession>A0ABY7E151</accession>
<sequence>MGEWLIRSLILSEKSSKLILKNVVNERRSPSTSYFPLAISVGRPEEKSSSWIVRWHTCPFSILNPTELYAIQPTHIQRSTLHWQI</sequence>